<sequence>MSKQNWEQLITCLDHEIEVMISTIDAKVLLDHLMEDRGMVTVRLNETRTFPMPNLDEVIELE</sequence>
<dbReference type="EMBL" id="AJVK01058604">
    <property type="status" value="NOT_ANNOTATED_CDS"/>
    <property type="molecule type" value="Genomic_DNA"/>
</dbReference>
<proteinExistence type="predicted"/>
<dbReference type="VEuPathDB" id="VectorBase:PPAPM1_002286"/>
<dbReference type="AlphaFoldDB" id="A0A1B0DF83"/>
<evidence type="ECO:0000313" key="1">
    <source>
        <dbReference type="EnsemblMetazoa" id="PPAI006692-PA"/>
    </source>
</evidence>
<reference evidence="1" key="1">
    <citation type="submission" date="2022-08" db="UniProtKB">
        <authorList>
            <consortium name="EnsemblMetazoa"/>
        </authorList>
    </citation>
    <scope>IDENTIFICATION</scope>
    <source>
        <strain evidence="1">Israel</strain>
    </source>
</reference>
<name>A0A1B0DF83_PHLPP</name>
<dbReference type="VEuPathDB" id="VectorBase:PPAI006692"/>
<dbReference type="EnsemblMetazoa" id="PPAI006692-RA">
    <property type="protein sequence ID" value="PPAI006692-PA"/>
    <property type="gene ID" value="PPAI006692"/>
</dbReference>
<protein>
    <submittedName>
        <fullName evidence="1">Uncharacterized protein</fullName>
    </submittedName>
</protein>
<keyword evidence="2" id="KW-1185">Reference proteome</keyword>
<dbReference type="Proteomes" id="UP000092462">
    <property type="component" value="Unassembled WGS sequence"/>
</dbReference>
<accession>A0A1B0DF83</accession>
<organism evidence="1 2">
    <name type="scientific">Phlebotomus papatasi</name>
    <name type="common">Sandfly</name>
    <dbReference type="NCBI Taxonomy" id="29031"/>
    <lineage>
        <taxon>Eukaryota</taxon>
        <taxon>Metazoa</taxon>
        <taxon>Ecdysozoa</taxon>
        <taxon>Arthropoda</taxon>
        <taxon>Hexapoda</taxon>
        <taxon>Insecta</taxon>
        <taxon>Pterygota</taxon>
        <taxon>Neoptera</taxon>
        <taxon>Endopterygota</taxon>
        <taxon>Diptera</taxon>
        <taxon>Nematocera</taxon>
        <taxon>Psychodoidea</taxon>
        <taxon>Psychodidae</taxon>
        <taxon>Phlebotomus</taxon>
        <taxon>Phlebotomus</taxon>
    </lineage>
</organism>
<evidence type="ECO:0000313" key="2">
    <source>
        <dbReference type="Proteomes" id="UP000092462"/>
    </source>
</evidence>